<dbReference type="Proteomes" id="UP000275846">
    <property type="component" value="Unassembled WGS sequence"/>
</dbReference>
<keyword evidence="3 10" id="KW-0493">Microtubule</keyword>
<dbReference type="GO" id="GO:0003777">
    <property type="term" value="F:microtubule motor activity"/>
    <property type="evidence" value="ECO:0007669"/>
    <property type="project" value="InterPro"/>
</dbReference>
<protein>
    <recommendedName>
        <fullName evidence="10">Kinesin-like protein</fullName>
    </recommendedName>
</protein>
<accession>A0A183SRM3</accession>
<dbReference type="AlphaFoldDB" id="A0A183SRM3"/>
<dbReference type="PROSITE" id="PS00411">
    <property type="entry name" value="KINESIN_MOTOR_1"/>
    <property type="match status" value="1"/>
</dbReference>
<proteinExistence type="inferred from homology"/>
<feature type="coiled-coil region" evidence="11">
    <location>
        <begin position="385"/>
        <end position="460"/>
    </location>
</feature>
<dbReference type="PRINTS" id="PR00380">
    <property type="entry name" value="KINESINHEAVY"/>
</dbReference>
<dbReference type="GO" id="GO:0007018">
    <property type="term" value="P:microtubule-based movement"/>
    <property type="evidence" value="ECO:0007669"/>
    <property type="project" value="InterPro"/>
</dbReference>
<name>A0A183SRM3_SCHSO</name>
<dbReference type="EMBL" id="UYSU01033888">
    <property type="protein sequence ID" value="VDL93256.1"/>
    <property type="molecule type" value="Genomic_DNA"/>
</dbReference>
<dbReference type="Gene3D" id="3.40.850.10">
    <property type="entry name" value="Kinesin motor domain"/>
    <property type="match status" value="1"/>
</dbReference>
<evidence type="ECO:0000256" key="6">
    <source>
        <dbReference type="ARBA" id="ARBA00023054"/>
    </source>
</evidence>
<keyword evidence="8" id="KW-0206">Cytoskeleton</keyword>
<dbReference type="PANTHER" id="PTHR47969">
    <property type="entry name" value="CHROMOSOME-ASSOCIATED KINESIN KIF4A-RELATED"/>
    <property type="match status" value="1"/>
</dbReference>
<reference evidence="16" key="1">
    <citation type="submission" date="2016-06" db="UniProtKB">
        <authorList>
            <consortium name="WormBaseParasite"/>
        </authorList>
    </citation>
    <scope>IDENTIFICATION</scope>
</reference>
<dbReference type="GO" id="GO:0005874">
    <property type="term" value="C:microtubule"/>
    <property type="evidence" value="ECO:0007669"/>
    <property type="project" value="UniProtKB-KW"/>
</dbReference>
<feature type="coiled-coil region" evidence="11">
    <location>
        <begin position="246"/>
        <end position="277"/>
    </location>
</feature>
<feature type="region of interest" description="Disordered" evidence="12">
    <location>
        <begin position="553"/>
        <end position="573"/>
    </location>
</feature>
<dbReference type="PANTHER" id="PTHR47969:SF21">
    <property type="entry name" value="KINESIN-LIKE PROTEIN"/>
    <property type="match status" value="1"/>
</dbReference>
<comment type="caution">
    <text evidence="9">Lacks conserved residue(s) required for the propagation of feature annotation.</text>
</comment>
<comment type="subcellular location">
    <subcellularLocation>
        <location evidence="1">Cytoplasm</location>
        <location evidence="1">Cytoskeleton</location>
    </subcellularLocation>
</comment>
<dbReference type="STRING" id="70667.A0A183SRM3"/>
<evidence type="ECO:0000256" key="2">
    <source>
        <dbReference type="ARBA" id="ARBA00022490"/>
    </source>
</evidence>
<evidence type="ECO:0000256" key="7">
    <source>
        <dbReference type="ARBA" id="ARBA00023175"/>
    </source>
</evidence>
<keyword evidence="4 10" id="KW-0547">Nucleotide-binding</keyword>
<comment type="similarity">
    <text evidence="9 10">Belongs to the TRAFAC class myosin-kinesin ATPase superfamily. Kinesin family.</text>
</comment>
<evidence type="ECO:0000259" key="13">
    <source>
        <dbReference type="PROSITE" id="PS50067"/>
    </source>
</evidence>
<dbReference type="InterPro" id="IPR019821">
    <property type="entry name" value="Kinesin_motor_CS"/>
</dbReference>
<dbReference type="GO" id="GO:0005524">
    <property type="term" value="F:ATP binding"/>
    <property type="evidence" value="ECO:0007669"/>
    <property type="project" value="UniProtKB-KW"/>
</dbReference>
<dbReference type="GO" id="GO:0008017">
    <property type="term" value="F:microtubule binding"/>
    <property type="evidence" value="ECO:0007669"/>
    <property type="project" value="InterPro"/>
</dbReference>
<evidence type="ECO:0000256" key="12">
    <source>
        <dbReference type="SAM" id="MobiDB-lite"/>
    </source>
</evidence>
<dbReference type="PROSITE" id="PS50067">
    <property type="entry name" value="KINESIN_MOTOR_2"/>
    <property type="match status" value="1"/>
</dbReference>
<evidence type="ECO:0000313" key="16">
    <source>
        <dbReference type="WBParaSite" id="SSLN_0000709001-mRNA-1"/>
    </source>
</evidence>
<evidence type="ECO:0000256" key="4">
    <source>
        <dbReference type="ARBA" id="ARBA00022741"/>
    </source>
</evidence>
<evidence type="ECO:0000256" key="3">
    <source>
        <dbReference type="ARBA" id="ARBA00022701"/>
    </source>
</evidence>
<dbReference type="WBParaSite" id="SSLN_0000709001-mRNA-1">
    <property type="protein sequence ID" value="SSLN_0000709001-mRNA-1"/>
    <property type="gene ID" value="SSLN_0000709001"/>
</dbReference>
<sequence length="615" mass="69365">MDQGWRNRATGSTLMNADSSRSHSIFTIYLEMICNDADTGREMLRAGKLNLVDLAGSERQSKTGAVGDRLKEATKINLSLSALGNVISALVDANTKHVPYRDSKLTRLLQDSLGGNTKTLMIACLSPADNNYEESLSTLRYANRAKNIKNKPVINEDPKDALLRQYKEEIARLKSMLEGKAVIPPPTGPELVGRLQSTHSYAKDLEVINREKEALKTVSLLKLNLSNALIFFKEYESKLREKEALYAAEAANSAKLQEDLQRLRELYESKLQVLDNRARAPTEYGESDAAMSAARDGGLSAKTYRIGESQRMLDEVYKPMRPQFAVHLATTSLSGVTTPLDGISGEYDKMTKEDLLRRLHLLEEDMVGGEQANNKDFKERHSKRKRHAEERKRLLAEANKNLEDDGIMVGIYESIQDELRHKNRLLNKERQKNQALDTEIRDLQCEFEREREDYLEAIRKQSRHISLLQAILERMQPCIRRDSNYANIDKIKKQALYSTAVSLPRSKAEKVLFPFTPGKSYDEDTGDWILPALTVERTTLPLASTGSVEELGGRAGAHRSGTSMHSSPGKLPCTRDLTVEKEEEDRLYAKLASRAHNHTNYFANKRKEQLLLDAG</sequence>
<keyword evidence="5 10" id="KW-0067">ATP-binding</keyword>
<dbReference type="OrthoDB" id="3176171at2759"/>
<keyword evidence="15" id="KW-1185">Reference proteome</keyword>
<evidence type="ECO:0000313" key="14">
    <source>
        <dbReference type="EMBL" id="VDL93256.1"/>
    </source>
</evidence>
<keyword evidence="6 11" id="KW-0175">Coiled coil</keyword>
<evidence type="ECO:0000256" key="11">
    <source>
        <dbReference type="SAM" id="Coils"/>
    </source>
</evidence>
<feature type="domain" description="Kinesin motor" evidence="13">
    <location>
        <begin position="1"/>
        <end position="148"/>
    </location>
</feature>
<gene>
    <name evidence="14" type="ORF">SSLN_LOCUS6871</name>
</gene>
<evidence type="ECO:0000313" key="15">
    <source>
        <dbReference type="Proteomes" id="UP000275846"/>
    </source>
</evidence>
<keyword evidence="2" id="KW-0963">Cytoplasm</keyword>
<dbReference type="InterPro" id="IPR027640">
    <property type="entry name" value="Kinesin-like_fam"/>
</dbReference>
<dbReference type="InterPro" id="IPR036961">
    <property type="entry name" value="Kinesin_motor_dom_sf"/>
</dbReference>
<dbReference type="InterPro" id="IPR001752">
    <property type="entry name" value="Kinesin_motor_dom"/>
</dbReference>
<reference evidence="14 15" key="2">
    <citation type="submission" date="2018-11" db="EMBL/GenBank/DDBJ databases">
        <authorList>
            <consortium name="Pathogen Informatics"/>
        </authorList>
    </citation>
    <scope>NUCLEOTIDE SEQUENCE [LARGE SCALE GENOMIC DNA]</scope>
    <source>
        <strain evidence="14 15">NST_G2</strain>
    </source>
</reference>
<evidence type="ECO:0000256" key="10">
    <source>
        <dbReference type="RuleBase" id="RU000394"/>
    </source>
</evidence>
<evidence type="ECO:0000256" key="8">
    <source>
        <dbReference type="ARBA" id="ARBA00023212"/>
    </source>
</evidence>
<keyword evidence="7 10" id="KW-0505">Motor protein</keyword>
<dbReference type="InterPro" id="IPR027417">
    <property type="entry name" value="P-loop_NTPase"/>
</dbReference>
<dbReference type="Pfam" id="PF00225">
    <property type="entry name" value="Kinesin"/>
    <property type="match status" value="1"/>
</dbReference>
<evidence type="ECO:0000256" key="1">
    <source>
        <dbReference type="ARBA" id="ARBA00004245"/>
    </source>
</evidence>
<organism evidence="16">
    <name type="scientific">Schistocephalus solidus</name>
    <name type="common">Tapeworm</name>
    <dbReference type="NCBI Taxonomy" id="70667"/>
    <lineage>
        <taxon>Eukaryota</taxon>
        <taxon>Metazoa</taxon>
        <taxon>Spiralia</taxon>
        <taxon>Lophotrochozoa</taxon>
        <taxon>Platyhelminthes</taxon>
        <taxon>Cestoda</taxon>
        <taxon>Eucestoda</taxon>
        <taxon>Diphyllobothriidea</taxon>
        <taxon>Diphyllobothriidae</taxon>
        <taxon>Schistocephalus</taxon>
    </lineage>
</organism>
<evidence type="ECO:0000256" key="5">
    <source>
        <dbReference type="ARBA" id="ARBA00022840"/>
    </source>
</evidence>
<dbReference type="SUPFAM" id="SSF52540">
    <property type="entry name" value="P-loop containing nucleoside triphosphate hydrolases"/>
    <property type="match status" value="1"/>
</dbReference>
<evidence type="ECO:0000256" key="9">
    <source>
        <dbReference type="PROSITE-ProRule" id="PRU00283"/>
    </source>
</evidence>
<dbReference type="SMART" id="SM00129">
    <property type="entry name" value="KISc"/>
    <property type="match status" value="1"/>
</dbReference>